<evidence type="ECO:0000256" key="4">
    <source>
        <dbReference type="ARBA" id="ARBA00022807"/>
    </source>
</evidence>
<feature type="chain" id="PRO_5003020291" evidence="5">
    <location>
        <begin position="20"/>
        <end position="188"/>
    </location>
</feature>
<comment type="similarity">
    <text evidence="1">Belongs to the peptidase C40 family.</text>
</comment>
<accession>D1AMH1</accession>
<evidence type="ECO:0000259" key="6">
    <source>
        <dbReference type="PROSITE" id="PS51935"/>
    </source>
</evidence>
<evidence type="ECO:0000256" key="3">
    <source>
        <dbReference type="ARBA" id="ARBA00022801"/>
    </source>
</evidence>
<organism evidence="7 8">
    <name type="scientific">Sebaldella termitidis (strain ATCC 33386 / NCTC 11300)</name>
    <dbReference type="NCBI Taxonomy" id="526218"/>
    <lineage>
        <taxon>Bacteria</taxon>
        <taxon>Fusobacteriati</taxon>
        <taxon>Fusobacteriota</taxon>
        <taxon>Fusobacteriia</taxon>
        <taxon>Fusobacteriales</taxon>
        <taxon>Leptotrichiaceae</taxon>
        <taxon>Sebaldella</taxon>
    </lineage>
</organism>
<dbReference type="EMBL" id="CP001739">
    <property type="protein sequence ID" value="ACZ09545.1"/>
    <property type="molecule type" value="Genomic_DNA"/>
</dbReference>
<keyword evidence="5" id="KW-0732">Signal</keyword>
<name>D1AMH1_SEBTE</name>
<dbReference type="RefSeq" id="WP_012862139.1">
    <property type="nucleotide sequence ID" value="NC_013517.1"/>
</dbReference>
<evidence type="ECO:0000256" key="5">
    <source>
        <dbReference type="SAM" id="SignalP"/>
    </source>
</evidence>
<dbReference type="SUPFAM" id="SSF54001">
    <property type="entry name" value="Cysteine proteinases"/>
    <property type="match status" value="1"/>
</dbReference>
<dbReference type="KEGG" id="str:Sterm_2700"/>
<dbReference type="MEROPS" id="C40.006"/>
<dbReference type="GO" id="GO:0006508">
    <property type="term" value="P:proteolysis"/>
    <property type="evidence" value="ECO:0007669"/>
    <property type="project" value="UniProtKB-KW"/>
</dbReference>
<evidence type="ECO:0000313" key="7">
    <source>
        <dbReference type="EMBL" id="ACZ09545.1"/>
    </source>
</evidence>
<keyword evidence="4" id="KW-0788">Thiol protease</keyword>
<dbReference type="PROSITE" id="PS51935">
    <property type="entry name" value="NLPC_P60"/>
    <property type="match status" value="1"/>
</dbReference>
<evidence type="ECO:0000256" key="1">
    <source>
        <dbReference type="ARBA" id="ARBA00007074"/>
    </source>
</evidence>
<evidence type="ECO:0000313" key="8">
    <source>
        <dbReference type="Proteomes" id="UP000000845"/>
    </source>
</evidence>
<keyword evidence="8" id="KW-1185">Reference proteome</keyword>
<proteinExistence type="inferred from homology"/>
<sequence>MKKLSLIICILTLTVALYAKRSDNNGVNNFINRDESFASSLDIKVKDPNTAKASYSSSDSTRSGTVRDRIIDFAKTKLGATYVWGATGPNVFDCSGFVRFVFQNAADISLPRVSSDQATYKPRISSMNMKKGDLVFFETTGRGRISHVGIYMGDSQFIHASSGGKRVMVSSLDGGYYNKTFRWAINPF</sequence>
<dbReference type="AlphaFoldDB" id="D1AMH1"/>
<dbReference type="Gene3D" id="3.90.1720.10">
    <property type="entry name" value="endopeptidase domain like (from Nostoc punctiforme)"/>
    <property type="match status" value="1"/>
</dbReference>
<dbReference type="eggNOG" id="COG0791">
    <property type="taxonomic scope" value="Bacteria"/>
</dbReference>
<keyword evidence="2" id="KW-0645">Protease</keyword>
<feature type="domain" description="NlpC/P60" evidence="6">
    <location>
        <begin position="64"/>
        <end position="188"/>
    </location>
</feature>
<protein>
    <submittedName>
        <fullName evidence="7">NLP/P60 protein</fullName>
    </submittedName>
</protein>
<dbReference type="HOGENOM" id="CLU_016043_6_2_0"/>
<dbReference type="GO" id="GO:0008234">
    <property type="term" value="F:cysteine-type peptidase activity"/>
    <property type="evidence" value="ECO:0007669"/>
    <property type="project" value="UniProtKB-KW"/>
</dbReference>
<keyword evidence="3" id="KW-0378">Hydrolase</keyword>
<dbReference type="InterPro" id="IPR038765">
    <property type="entry name" value="Papain-like_cys_pep_sf"/>
</dbReference>
<feature type="signal peptide" evidence="5">
    <location>
        <begin position="1"/>
        <end position="19"/>
    </location>
</feature>
<evidence type="ECO:0000256" key="2">
    <source>
        <dbReference type="ARBA" id="ARBA00022670"/>
    </source>
</evidence>
<dbReference type="Pfam" id="PF00877">
    <property type="entry name" value="NLPC_P60"/>
    <property type="match status" value="1"/>
</dbReference>
<dbReference type="Proteomes" id="UP000000845">
    <property type="component" value="Chromosome"/>
</dbReference>
<dbReference type="PANTHER" id="PTHR47053:SF1">
    <property type="entry name" value="MUREIN DD-ENDOPEPTIDASE MEPH-RELATED"/>
    <property type="match status" value="1"/>
</dbReference>
<dbReference type="STRING" id="526218.Sterm_2700"/>
<reference evidence="7 8" key="2">
    <citation type="journal article" date="2010" name="Stand. Genomic Sci.">
        <title>Complete genome sequence of Sebaldella termitidis type strain (NCTC 11300).</title>
        <authorList>
            <person name="Harmon-Smith M."/>
            <person name="Celia L."/>
            <person name="Chertkov O."/>
            <person name="Lapidus A."/>
            <person name="Copeland A."/>
            <person name="Glavina Del Rio T."/>
            <person name="Nolan M."/>
            <person name="Lucas S."/>
            <person name="Tice H."/>
            <person name="Cheng J.F."/>
            <person name="Han C."/>
            <person name="Detter J.C."/>
            <person name="Bruce D."/>
            <person name="Goodwin L."/>
            <person name="Pitluck S."/>
            <person name="Pati A."/>
            <person name="Liolios K."/>
            <person name="Ivanova N."/>
            <person name="Mavromatis K."/>
            <person name="Mikhailova N."/>
            <person name="Chen A."/>
            <person name="Palaniappan K."/>
            <person name="Land M."/>
            <person name="Hauser L."/>
            <person name="Chang Y.J."/>
            <person name="Jeffries C.D."/>
            <person name="Brettin T."/>
            <person name="Goker M."/>
            <person name="Beck B."/>
            <person name="Bristow J."/>
            <person name="Eisen J.A."/>
            <person name="Markowitz V."/>
            <person name="Hugenholtz P."/>
            <person name="Kyrpides N.C."/>
            <person name="Klenk H.P."/>
            <person name="Chen F."/>
        </authorList>
    </citation>
    <scope>NUCLEOTIDE SEQUENCE [LARGE SCALE GENOMIC DNA]</scope>
    <source>
        <strain evidence="8">ATCC 33386 / NCTC 11300</strain>
    </source>
</reference>
<dbReference type="InterPro" id="IPR051202">
    <property type="entry name" value="Peptidase_C40"/>
</dbReference>
<reference evidence="8" key="1">
    <citation type="submission" date="2009-09" db="EMBL/GenBank/DDBJ databases">
        <title>The complete chromosome of Sebaldella termitidis ATCC 33386.</title>
        <authorList>
            <consortium name="US DOE Joint Genome Institute (JGI-PGF)"/>
            <person name="Lucas S."/>
            <person name="Copeland A."/>
            <person name="Lapidus A."/>
            <person name="Glavina del Rio T."/>
            <person name="Dalin E."/>
            <person name="Tice H."/>
            <person name="Bruce D."/>
            <person name="Goodwin L."/>
            <person name="Pitluck S."/>
            <person name="Kyrpides N."/>
            <person name="Mavromatis K."/>
            <person name="Ivanova N."/>
            <person name="Mikhailova N."/>
            <person name="Sims D."/>
            <person name="Meincke L."/>
            <person name="Brettin T."/>
            <person name="Detter J.C."/>
            <person name="Han C."/>
            <person name="Larimer F."/>
            <person name="Land M."/>
            <person name="Hauser L."/>
            <person name="Markowitz V."/>
            <person name="Cheng J.F."/>
            <person name="Hugenholtz P."/>
            <person name="Woyke T."/>
            <person name="Wu D."/>
            <person name="Eisen J.A."/>
        </authorList>
    </citation>
    <scope>NUCLEOTIDE SEQUENCE [LARGE SCALE GENOMIC DNA]</scope>
    <source>
        <strain evidence="8">ATCC 33386 / NCTC 11300</strain>
    </source>
</reference>
<dbReference type="InterPro" id="IPR000064">
    <property type="entry name" value="NLP_P60_dom"/>
</dbReference>
<dbReference type="PANTHER" id="PTHR47053">
    <property type="entry name" value="MUREIN DD-ENDOPEPTIDASE MEPH-RELATED"/>
    <property type="match status" value="1"/>
</dbReference>
<gene>
    <name evidence="7" type="ordered locus">Sterm_2700</name>
</gene>